<organism evidence="1">
    <name type="scientific">Candidatus Atribacter allofermentans</name>
    <dbReference type="NCBI Taxonomy" id="1852833"/>
    <lineage>
        <taxon>Bacteria</taxon>
        <taxon>Pseudomonadati</taxon>
        <taxon>Atribacterota</taxon>
        <taxon>Atribacteria</taxon>
        <taxon>Atribacterales</taxon>
        <taxon>Atribacteraceae</taxon>
        <taxon>Atribacter</taxon>
    </lineage>
</organism>
<dbReference type="Proteomes" id="UP000485569">
    <property type="component" value="Unassembled WGS sequence"/>
</dbReference>
<accession>A0A1V5SP32</accession>
<reference evidence="1" key="1">
    <citation type="submission" date="2017-02" db="EMBL/GenBank/DDBJ databases">
        <title>Delving into the versatile metabolic prowess of the omnipresent phylum Bacteroidetes.</title>
        <authorList>
            <person name="Nobu M.K."/>
            <person name="Mei R."/>
            <person name="Narihiro T."/>
            <person name="Kuroda K."/>
            <person name="Liu W.-T."/>
        </authorList>
    </citation>
    <scope>NUCLEOTIDE SEQUENCE</scope>
    <source>
        <strain evidence="1">ADurb.Bin276</strain>
    </source>
</reference>
<dbReference type="EMBL" id="MWBQ01000121">
    <property type="protein sequence ID" value="OQA56306.1"/>
    <property type="molecule type" value="Genomic_DNA"/>
</dbReference>
<dbReference type="AlphaFoldDB" id="A0A1V5SP32"/>
<evidence type="ECO:0000313" key="1">
    <source>
        <dbReference type="EMBL" id="OQA56306.1"/>
    </source>
</evidence>
<comment type="caution">
    <text evidence="1">The sequence shown here is derived from an EMBL/GenBank/DDBJ whole genome shotgun (WGS) entry which is preliminary data.</text>
</comment>
<name>A0A1V5SP32_9BACT</name>
<gene>
    <name evidence="1" type="ORF">BWY41_01527</name>
</gene>
<protein>
    <submittedName>
        <fullName evidence="1">Uncharacterized protein</fullName>
    </submittedName>
</protein>
<sequence length="161" mass="18483">MKNRIRGAFVLLLIFSFVIPVWAEIQKAEIVTVKYEGIGENASITIEGSISSDQTGIGYLEVIITFEGKDYKTQAVEIESRIPKQNYRYSFRVDDFRYIDHQKNQIEILSNFLPGQTIVVYLYQQKIIAGEKLTIDAQNELNQRGYALRGILAKKTFKLPE</sequence>
<proteinExistence type="predicted"/>